<dbReference type="Pfam" id="PF19428">
    <property type="entry name" value="Sema4F_C"/>
    <property type="match status" value="1"/>
</dbReference>
<dbReference type="Gene3D" id="2.60.40.10">
    <property type="entry name" value="Immunoglobulins"/>
    <property type="match status" value="1"/>
</dbReference>
<dbReference type="Ensembl" id="ENSPNYT00000021451.1">
    <property type="protein sequence ID" value="ENSPNYP00000020947.1"/>
    <property type="gene ID" value="ENSPNYG00000015813.1"/>
</dbReference>
<dbReference type="SMART" id="SM00630">
    <property type="entry name" value="Sema"/>
    <property type="match status" value="1"/>
</dbReference>
<dbReference type="InterPro" id="IPR007110">
    <property type="entry name" value="Ig-like_dom"/>
</dbReference>
<dbReference type="Pfam" id="PF01437">
    <property type="entry name" value="PSI"/>
    <property type="match status" value="1"/>
</dbReference>
<dbReference type="InterPro" id="IPR016201">
    <property type="entry name" value="PSI"/>
</dbReference>
<feature type="domain" description="Ig-like" evidence="9">
    <location>
        <begin position="464"/>
        <end position="544"/>
    </location>
</feature>
<evidence type="ECO:0000259" key="10">
    <source>
        <dbReference type="PROSITE" id="PS51004"/>
    </source>
</evidence>
<dbReference type="InterPro" id="IPR027231">
    <property type="entry name" value="Semaphorin"/>
</dbReference>
<dbReference type="AlphaFoldDB" id="A0A3B4GDA2"/>
<keyword evidence="5" id="KW-0325">Glycoprotein</keyword>
<dbReference type="PANTHER" id="PTHR11036">
    <property type="entry name" value="SEMAPHORIN"/>
    <property type="match status" value="1"/>
</dbReference>
<evidence type="ECO:0000256" key="2">
    <source>
        <dbReference type="ARBA" id="ARBA00009492"/>
    </source>
</evidence>
<dbReference type="STRING" id="303518.ENSPNYP00000020947"/>
<dbReference type="Gene3D" id="3.30.1680.10">
    <property type="entry name" value="ligand-binding face of the semaphorins, domain 2"/>
    <property type="match status" value="1"/>
</dbReference>
<protein>
    <submittedName>
        <fullName evidence="11">Semaphorin-4A-like</fullName>
    </submittedName>
</protein>
<dbReference type="GO" id="GO:0030335">
    <property type="term" value="P:positive regulation of cell migration"/>
    <property type="evidence" value="ECO:0007669"/>
    <property type="project" value="TreeGrafter"/>
</dbReference>
<evidence type="ECO:0000256" key="6">
    <source>
        <dbReference type="PROSITE-ProRule" id="PRU00352"/>
    </source>
</evidence>
<dbReference type="InterPro" id="IPR036352">
    <property type="entry name" value="Semap_dom_sf"/>
</dbReference>
<evidence type="ECO:0000256" key="7">
    <source>
        <dbReference type="SAM" id="MobiDB-lite"/>
    </source>
</evidence>
<reference evidence="11" key="1">
    <citation type="submission" date="2023-09" db="UniProtKB">
        <authorList>
            <consortium name="Ensembl"/>
        </authorList>
    </citation>
    <scope>IDENTIFICATION</scope>
</reference>
<sequence>VVSVCLCPDSTERPVLHFGHGDLHNTTALLLSSDSSTLYVGAQNAILSLDVNQSDVIRLNKKVLRRNFTEILLLLLLRSRDNECPNFIHVLQPLNSTHLYTCGSYAYSPQEAYIVSSYMLAKGRCPSPVYLCADGELFTATKTDFRGIKPQILRYFSKDGRPDVSLETSIRLLEEPTFVSSSLDPAEGKLYFFFSEVGKEFSYVEDLKTARVAQVCKDDVGGVRTLQKKWTSFTKATLLCQFEKQLPFNILQDVFTLPPPEGGDTADTLFYGVFATQWSRGPESAVCVFRLEDIKDVFKGSYRTFVTGTHQWSTQQETHSYLGTVGANDEQHTLLFLITVHGHVIKMISGFLHKVILLDQGPWVIEEIQLFAQPQTVQSVVLSTSKGVLYVGTSEGVTAVPVANCSTYTTCSQCLLARDPLCGWSRASRACARVHGGHEDMVQNLEDSNVDDKCQGQTESFNLDAVTLLPAVVRAHMNEVVRLSCLTPSNLATLTWAFPQSEKLFIQSDDGSLSFFVTNDTSGVYRCEAEEAGYKQVVESYDVQLMRSNLTPRTHETAGPDETYESIVTDDPTMSPTRLIHANEYTTDDRKNGFTTSPTGKVTSKEHRRTNGNLQSSSSDTLHGVQLDDVTPKEKSYYGELVGVSLMLALCICIMILGSLHMWQKRKVSLGKDALVTPEEGASINRPVEICSLSSRAELEPELKVVE</sequence>
<dbReference type="SUPFAM" id="SSF48726">
    <property type="entry name" value="Immunoglobulin"/>
    <property type="match status" value="1"/>
</dbReference>
<dbReference type="GO" id="GO:0007411">
    <property type="term" value="P:axon guidance"/>
    <property type="evidence" value="ECO:0007669"/>
    <property type="project" value="TreeGrafter"/>
</dbReference>
<keyword evidence="3 8" id="KW-0472">Membrane</keyword>
<dbReference type="PROSITE" id="PS50835">
    <property type="entry name" value="IG_LIKE"/>
    <property type="match status" value="1"/>
</dbReference>
<name>A0A3B4GDA2_9CICH</name>
<dbReference type="GO" id="GO:0030215">
    <property type="term" value="F:semaphorin receptor binding"/>
    <property type="evidence" value="ECO:0007669"/>
    <property type="project" value="InterPro"/>
</dbReference>
<dbReference type="SMART" id="SM00423">
    <property type="entry name" value="PSI"/>
    <property type="match status" value="1"/>
</dbReference>
<comment type="similarity">
    <text evidence="2">Belongs to the semaphorin family.</text>
</comment>
<evidence type="ECO:0000259" key="9">
    <source>
        <dbReference type="PROSITE" id="PS50835"/>
    </source>
</evidence>
<dbReference type="SUPFAM" id="SSF101912">
    <property type="entry name" value="Sema domain"/>
    <property type="match status" value="1"/>
</dbReference>
<comment type="subcellular location">
    <subcellularLocation>
        <location evidence="1">Membrane</location>
    </subcellularLocation>
</comment>
<proteinExistence type="inferred from homology"/>
<evidence type="ECO:0000256" key="5">
    <source>
        <dbReference type="ARBA" id="ARBA00023180"/>
    </source>
</evidence>
<keyword evidence="8" id="KW-1133">Transmembrane helix</keyword>
<dbReference type="InterPro" id="IPR013783">
    <property type="entry name" value="Ig-like_fold"/>
</dbReference>
<comment type="caution">
    <text evidence="6">Lacks conserved residue(s) required for the propagation of feature annotation.</text>
</comment>
<accession>A0A3B4GDA2</accession>
<dbReference type="InterPro" id="IPR045791">
    <property type="entry name" value="Sema4F_C"/>
</dbReference>
<dbReference type="GO" id="GO:0001755">
    <property type="term" value="P:neural crest cell migration"/>
    <property type="evidence" value="ECO:0007669"/>
    <property type="project" value="TreeGrafter"/>
</dbReference>
<evidence type="ECO:0000256" key="3">
    <source>
        <dbReference type="ARBA" id="ARBA00023136"/>
    </source>
</evidence>
<dbReference type="Pfam" id="PF01403">
    <property type="entry name" value="Sema"/>
    <property type="match status" value="1"/>
</dbReference>
<evidence type="ECO:0000256" key="4">
    <source>
        <dbReference type="ARBA" id="ARBA00023157"/>
    </source>
</evidence>
<evidence type="ECO:0000313" key="11">
    <source>
        <dbReference type="Ensembl" id="ENSPNYP00000020947.1"/>
    </source>
</evidence>
<feature type="compositionally biased region" description="Polar residues" evidence="7">
    <location>
        <begin position="611"/>
        <end position="621"/>
    </location>
</feature>
<evidence type="ECO:0000256" key="8">
    <source>
        <dbReference type="SAM" id="Phobius"/>
    </source>
</evidence>
<dbReference type="InterPro" id="IPR001627">
    <property type="entry name" value="Semap_dom"/>
</dbReference>
<dbReference type="InterPro" id="IPR002165">
    <property type="entry name" value="Plexin_repeat"/>
</dbReference>
<dbReference type="GO" id="GO:0071526">
    <property type="term" value="P:semaphorin-plexin signaling pathway"/>
    <property type="evidence" value="ECO:0007669"/>
    <property type="project" value="TreeGrafter"/>
</dbReference>
<keyword evidence="8" id="KW-0812">Transmembrane</keyword>
<feature type="region of interest" description="Disordered" evidence="7">
    <location>
        <begin position="552"/>
        <end position="627"/>
    </location>
</feature>
<dbReference type="GO" id="GO:0045499">
    <property type="term" value="F:chemorepellent activity"/>
    <property type="evidence" value="ECO:0007669"/>
    <property type="project" value="TreeGrafter"/>
</dbReference>
<dbReference type="SUPFAM" id="SSF103575">
    <property type="entry name" value="Plexin repeat"/>
    <property type="match status" value="1"/>
</dbReference>
<evidence type="ECO:0000256" key="1">
    <source>
        <dbReference type="ARBA" id="ARBA00004370"/>
    </source>
</evidence>
<dbReference type="Gene3D" id="2.130.10.10">
    <property type="entry name" value="YVTN repeat-like/Quinoprotein amine dehydrogenase"/>
    <property type="match status" value="2"/>
</dbReference>
<organism evidence="11">
    <name type="scientific">Pundamilia nyererei</name>
    <dbReference type="NCBI Taxonomy" id="303518"/>
    <lineage>
        <taxon>Eukaryota</taxon>
        <taxon>Metazoa</taxon>
        <taxon>Chordata</taxon>
        <taxon>Craniata</taxon>
        <taxon>Vertebrata</taxon>
        <taxon>Euteleostomi</taxon>
        <taxon>Actinopterygii</taxon>
        <taxon>Neopterygii</taxon>
        <taxon>Teleostei</taxon>
        <taxon>Neoteleostei</taxon>
        <taxon>Acanthomorphata</taxon>
        <taxon>Ovalentaria</taxon>
        <taxon>Cichlomorphae</taxon>
        <taxon>Cichliformes</taxon>
        <taxon>Cichlidae</taxon>
        <taxon>African cichlids</taxon>
        <taxon>Pseudocrenilabrinae</taxon>
        <taxon>Haplochromini</taxon>
        <taxon>Pundamilia</taxon>
    </lineage>
</organism>
<dbReference type="InterPro" id="IPR036179">
    <property type="entry name" value="Ig-like_dom_sf"/>
</dbReference>
<feature type="transmembrane region" description="Helical" evidence="8">
    <location>
        <begin position="641"/>
        <end position="663"/>
    </location>
</feature>
<feature type="domain" description="Sema" evidence="10">
    <location>
        <begin position="1"/>
        <end position="402"/>
    </location>
</feature>
<dbReference type="GO" id="GO:0005886">
    <property type="term" value="C:plasma membrane"/>
    <property type="evidence" value="ECO:0007669"/>
    <property type="project" value="TreeGrafter"/>
</dbReference>
<dbReference type="GeneTree" id="ENSGT00940000154870"/>
<keyword evidence="4" id="KW-1015">Disulfide bond</keyword>
<feature type="compositionally biased region" description="Polar residues" evidence="7">
    <location>
        <begin position="593"/>
        <end position="602"/>
    </location>
</feature>
<dbReference type="PROSITE" id="PS51004">
    <property type="entry name" value="SEMA"/>
    <property type="match status" value="1"/>
</dbReference>
<dbReference type="InterPro" id="IPR015943">
    <property type="entry name" value="WD40/YVTN_repeat-like_dom_sf"/>
</dbReference>
<dbReference type="PANTHER" id="PTHR11036:SF145">
    <property type="entry name" value="SEMAPHORIN-4A ISOFORM X1-RELATED"/>
    <property type="match status" value="1"/>
</dbReference>